<name>A0ACB8RK09_9AGAM</name>
<proteinExistence type="predicted"/>
<comment type="caution">
    <text evidence="1">The sequence shown here is derived from an EMBL/GenBank/DDBJ whole genome shotgun (WGS) entry which is preliminary data.</text>
</comment>
<evidence type="ECO:0000313" key="1">
    <source>
        <dbReference type="EMBL" id="KAI0043853.1"/>
    </source>
</evidence>
<evidence type="ECO:0000313" key="2">
    <source>
        <dbReference type="Proteomes" id="UP000814033"/>
    </source>
</evidence>
<reference evidence="1" key="2">
    <citation type="journal article" date="2022" name="New Phytol.">
        <title>Evolutionary transition to the ectomycorrhizal habit in the genomes of a hyperdiverse lineage of mushroom-forming fungi.</title>
        <authorList>
            <person name="Looney B."/>
            <person name="Miyauchi S."/>
            <person name="Morin E."/>
            <person name="Drula E."/>
            <person name="Courty P.E."/>
            <person name="Kohler A."/>
            <person name="Kuo A."/>
            <person name="LaButti K."/>
            <person name="Pangilinan J."/>
            <person name="Lipzen A."/>
            <person name="Riley R."/>
            <person name="Andreopoulos W."/>
            <person name="He G."/>
            <person name="Johnson J."/>
            <person name="Nolan M."/>
            <person name="Tritt A."/>
            <person name="Barry K.W."/>
            <person name="Grigoriev I.V."/>
            <person name="Nagy L.G."/>
            <person name="Hibbett D."/>
            <person name="Henrissat B."/>
            <person name="Matheny P.B."/>
            <person name="Labbe J."/>
            <person name="Martin F.M."/>
        </authorList>
    </citation>
    <scope>NUCLEOTIDE SEQUENCE</scope>
    <source>
        <strain evidence="1">FP105234-sp</strain>
    </source>
</reference>
<dbReference type="EMBL" id="MU276002">
    <property type="protein sequence ID" value="KAI0043853.1"/>
    <property type="molecule type" value="Genomic_DNA"/>
</dbReference>
<organism evidence="1 2">
    <name type="scientific">Auriscalpium vulgare</name>
    <dbReference type="NCBI Taxonomy" id="40419"/>
    <lineage>
        <taxon>Eukaryota</taxon>
        <taxon>Fungi</taxon>
        <taxon>Dikarya</taxon>
        <taxon>Basidiomycota</taxon>
        <taxon>Agaricomycotina</taxon>
        <taxon>Agaricomycetes</taxon>
        <taxon>Russulales</taxon>
        <taxon>Auriscalpiaceae</taxon>
        <taxon>Auriscalpium</taxon>
    </lineage>
</organism>
<protein>
    <submittedName>
        <fullName evidence="1">Uncharacterized protein</fullName>
    </submittedName>
</protein>
<sequence>MPDWKDPIIVAQDYLILAKIIHIVAGIAIWEFVVTCDFELAVLTGRRPYRWTIWIYVGCRVSLLVTLICGIIPLEYTKCRTSAYFAIGLASSMIVLRIIAIWDRNVYACGLAIAVWLGSFALNIRHVTLVHSVYNPVAGVCIPLDTVNNLANGIGIMVSDIGLLALMLAGILRHQPYVHMKLLGRNSLWALLWNQGLMWLVIASVAEVPALVGTSLTRAVAFTERTHAAAA</sequence>
<accession>A0ACB8RK09</accession>
<keyword evidence="2" id="KW-1185">Reference proteome</keyword>
<reference evidence="1" key="1">
    <citation type="submission" date="2021-02" db="EMBL/GenBank/DDBJ databases">
        <authorList>
            <consortium name="DOE Joint Genome Institute"/>
            <person name="Ahrendt S."/>
            <person name="Looney B.P."/>
            <person name="Miyauchi S."/>
            <person name="Morin E."/>
            <person name="Drula E."/>
            <person name="Courty P.E."/>
            <person name="Chicoki N."/>
            <person name="Fauchery L."/>
            <person name="Kohler A."/>
            <person name="Kuo A."/>
            <person name="Labutti K."/>
            <person name="Pangilinan J."/>
            <person name="Lipzen A."/>
            <person name="Riley R."/>
            <person name="Andreopoulos W."/>
            <person name="He G."/>
            <person name="Johnson J."/>
            <person name="Barry K.W."/>
            <person name="Grigoriev I.V."/>
            <person name="Nagy L."/>
            <person name="Hibbett D."/>
            <person name="Henrissat B."/>
            <person name="Matheny P.B."/>
            <person name="Labbe J."/>
            <person name="Martin F."/>
        </authorList>
    </citation>
    <scope>NUCLEOTIDE SEQUENCE</scope>
    <source>
        <strain evidence="1">FP105234-sp</strain>
    </source>
</reference>
<dbReference type="Proteomes" id="UP000814033">
    <property type="component" value="Unassembled WGS sequence"/>
</dbReference>
<gene>
    <name evidence="1" type="ORF">FA95DRAFT_1574840</name>
</gene>